<feature type="domain" description="Histidine kinase" evidence="10">
    <location>
        <begin position="554"/>
        <end position="768"/>
    </location>
</feature>
<keyword evidence="9" id="KW-1133">Transmembrane helix</keyword>
<evidence type="ECO:0000256" key="6">
    <source>
        <dbReference type="ARBA" id="ARBA00022777"/>
    </source>
</evidence>
<dbReference type="InterPro" id="IPR017181">
    <property type="entry name" value="Sig_transdc_His_kin_CHASE2"/>
</dbReference>
<comment type="caution">
    <text evidence="11">The sequence shown here is derived from an EMBL/GenBank/DDBJ whole genome shotgun (WGS) entry which is preliminary data.</text>
</comment>
<dbReference type="Pfam" id="PF05226">
    <property type="entry name" value="CHASE2"/>
    <property type="match status" value="1"/>
</dbReference>
<keyword evidence="7" id="KW-0067">ATP-binding</keyword>
<evidence type="ECO:0000256" key="7">
    <source>
        <dbReference type="ARBA" id="ARBA00022840"/>
    </source>
</evidence>
<keyword evidence="8" id="KW-0902">Two-component regulatory system</keyword>
<dbReference type="InterPro" id="IPR007890">
    <property type="entry name" value="CHASE2"/>
</dbReference>
<comment type="catalytic activity">
    <reaction evidence="1">
        <text>ATP + protein L-histidine = ADP + protein N-phospho-L-histidine.</text>
        <dbReference type="EC" id="2.7.13.3"/>
    </reaction>
</comment>
<keyword evidence="5" id="KW-0547">Nucleotide-binding</keyword>
<dbReference type="SMART" id="SM01080">
    <property type="entry name" value="CHASE2"/>
    <property type="match status" value="1"/>
</dbReference>
<evidence type="ECO:0000256" key="1">
    <source>
        <dbReference type="ARBA" id="ARBA00000085"/>
    </source>
</evidence>
<accession>A0ABW8EVY9</accession>
<dbReference type="SUPFAM" id="SSF55874">
    <property type="entry name" value="ATPase domain of HSP90 chaperone/DNA topoisomerase II/histidine kinase"/>
    <property type="match status" value="1"/>
</dbReference>
<sequence length="787" mass="85499">MRTDPVIPPPSPAPGQRYEARRAWLRFEWLVLFCATLAAALLLQDGALRAADRIVYDHLVPTLERPAPDDIVIVAIDDKSIAELGRWPWKRGIHAQLVNVLNNGSPKAIGLDLLLTESDNANTAGDHALAAALARRHNVILPILTTRGEAGIAPRLPIPSLAAAAAGLGHIQLNIGGDGRVRNVNLHEYLGRYRWLAFGAALNRLASPDANYLAKDDGERLLRIPFFGPAGHFHHVSYIDVLHGTVPAAFFRDKTVLVGVVGAGLGDLFPIPQGSHPGLMSGVEIHANIFGTLREGRNIRTPSTTIAVVFTALPALLVLLGFTVLSPRAALGLSVLLTILVAAACMLLFRHDIWLAPSGSLLLLWLVYPLWSWRRLESALRYLDEETIRLAASVPLPIRPRPARRRWEFLERRIEAARAATRRMLDLHQFVADNLDSMPDANLVIDQEGRLMLFNRKAQELFLPLKMPLGQGQDIARLIASIASTQNDRSWPAHLMAGAGTAGIEITDPLGRILLVRGTASHNARGALIGWIISLTDLTALRTAERQRDQSLNFISHDMRAPQSAILAALSLYRQGKAVQDEATLFSRIEKSVRSTLSLADDFVLLARARSGPPQFEDLDMDSLLADAADDLWALAQDKQVAIAIDSDGQPHWIRGERQMLVRALGNVLANAIKYGPEQGAIRCSIALEGQLSQEVVCRIDDEGPGLSAADSAQVFAPFYRAGTTAQSGAGLGLNLVQTVVERHGGHILAENLPSGGARFILRLPYAQAGEMAEDQMSSSGSTTSSR</sequence>
<dbReference type="InterPro" id="IPR003594">
    <property type="entry name" value="HATPase_dom"/>
</dbReference>
<dbReference type="PRINTS" id="PR00344">
    <property type="entry name" value="BCTRLSENSOR"/>
</dbReference>
<evidence type="ECO:0000313" key="11">
    <source>
        <dbReference type="EMBL" id="MFJ3045612.1"/>
    </source>
</evidence>
<dbReference type="CDD" id="cd00082">
    <property type="entry name" value="HisKA"/>
    <property type="match status" value="1"/>
</dbReference>
<dbReference type="EC" id="2.7.13.3" evidence="2"/>
<dbReference type="InterPro" id="IPR050351">
    <property type="entry name" value="BphY/WalK/GraS-like"/>
</dbReference>
<protein>
    <recommendedName>
        <fullName evidence="2">histidine kinase</fullName>
        <ecNumber evidence="2">2.7.13.3</ecNumber>
    </recommendedName>
</protein>
<dbReference type="InterPro" id="IPR005467">
    <property type="entry name" value="His_kinase_dom"/>
</dbReference>
<reference evidence="11 12" key="1">
    <citation type="submission" date="2024-10" db="EMBL/GenBank/DDBJ databases">
        <title>The Natural Products Discovery Center: Release of the First 8490 Sequenced Strains for Exploring Actinobacteria Biosynthetic Diversity.</title>
        <authorList>
            <person name="Kalkreuter E."/>
            <person name="Kautsar S.A."/>
            <person name="Yang D."/>
            <person name="Bader C.D."/>
            <person name="Teijaro C.N."/>
            <person name="Fluegel L."/>
            <person name="Davis C.M."/>
            <person name="Simpson J.R."/>
            <person name="Lauterbach L."/>
            <person name="Steele A.D."/>
            <person name="Gui C."/>
            <person name="Meng S."/>
            <person name="Li G."/>
            <person name="Viehrig K."/>
            <person name="Ye F."/>
            <person name="Su P."/>
            <person name="Kiefer A.F."/>
            <person name="Nichols A."/>
            <person name="Cepeda A.J."/>
            <person name="Yan W."/>
            <person name="Fan B."/>
            <person name="Jiang Y."/>
            <person name="Adhikari A."/>
            <person name="Zheng C.-J."/>
            <person name="Schuster L."/>
            <person name="Cowan T.M."/>
            <person name="Smanski M.J."/>
            <person name="Chevrette M.G."/>
            <person name="De Carvalho L.P.S."/>
            <person name="Shen B."/>
        </authorList>
    </citation>
    <scope>NUCLEOTIDE SEQUENCE [LARGE SCALE GENOMIC DNA]</scope>
    <source>
        <strain evidence="11 12">NPDC087045</strain>
    </source>
</reference>
<proteinExistence type="predicted"/>
<name>A0ABW8EVY9_9BURK</name>
<dbReference type="Proteomes" id="UP001617427">
    <property type="component" value="Unassembled WGS sequence"/>
</dbReference>
<dbReference type="PROSITE" id="PS50109">
    <property type="entry name" value="HIS_KIN"/>
    <property type="match status" value="1"/>
</dbReference>
<evidence type="ECO:0000256" key="8">
    <source>
        <dbReference type="ARBA" id="ARBA00023012"/>
    </source>
</evidence>
<feature type="transmembrane region" description="Helical" evidence="9">
    <location>
        <begin position="331"/>
        <end position="349"/>
    </location>
</feature>
<keyword evidence="12" id="KW-1185">Reference proteome</keyword>
<dbReference type="PANTHER" id="PTHR42878">
    <property type="entry name" value="TWO-COMPONENT HISTIDINE KINASE"/>
    <property type="match status" value="1"/>
</dbReference>
<keyword evidence="9" id="KW-0472">Membrane</keyword>
<evidence type="ECO:0000256" key="5">
    <source>
        <dbReference type="ARBA" id="ARBA00022741"/>
    </source>
</evidence>
<feature type="transmembrane region" description="Helical" evidence="9">
    <location>
        <begin position="23"/>
        <end position="43"/>
    </location>
</feature>
<dbReference type="PANTHER" id="PTHR42878:SF7">
    <property type="entry name" value="SENSOR HISTIDINE KINASE GLRK"/>
    <property type="match status" value="1"/>
</dbReference>
<dbReference type="Gene3D" id="3.30.450.20">
    <property type="entry name" value="PAS domain"/>
    <property type="match status" value="1"/>
</dbReference>
<keyword evidence="9" id="KW-0812">Transmembrane</keyword>
<feature type="transmembrane region" description="Helical" evidence="9">
    <location>
        <begin position="354"/>
        <end position="371"/>
    </location>
</feature>
<dbReference type="InterPro" id="IPR036097">
    <property type="entry name" value="HisK_dim/P_sf"/>
</dbReference>
<dbReference type="SMART" id="SM00387">
    <property type="entry name" value="HATPase_c"/>
    <property type="match status" value="1"/>
</dbReference>
<dbReference type="InterPro" id="IPR004358">
    <property type="entry name" value="Sig_transdc_His_kin-like_C"/>
</dbReference>
<keyword evidence="4" id="KW-0808">Transferase</keyword>
<evidence type="ECO:0000256" key="4">
    <source>
        <dbReference type="ARBA" id="ARBA00022679"/>
    </source>
</evidence>
<keyword evidence="3" id="KW-0597">Phosphoprotein</keyword>
<dbReference type="InterPro" id="IPR003661">
    <property type="entry name" value="HisK_dim/P_dom"/>
</dbReference>
<dbReference type="RefSeq" id="WP_402699287.1">
    <property type="nucleotide sequence ID" value="NZ_JBIUZV010000003.1"/>
</dbReference>
<dbReference type="Gene3D" id="3.30.565.10">
    <property type="entry name" value="Histidine kinase-like ATPase, C-terminal domain"/>
    <property type="match status" value="1"/>
</dbReference>
<evidence type="ECO:0000256" key="2">
    <source>
        <dbReference type="ARBA" id="ARBA00012438"/>
    </source>
</evidence>
<feature type="transmembrane region" description="Helical" evidence="9">
    <location>
        <begin position="304"/>
        <end position="325"/>
    </location>
</feature>
<dbReference type="Pfam" id="PF02518">
    <property type="entry name" value="HATPase_c"/>
    <property type="match status" value="1"/>
</dbReference>
<evidence type="ECO:0000256" key="3">
    <source>
        <dbReference type="ARBA" id="ARBA00022553"/>
    </source>
</evidence>
<evidence type="ECO:0000259" key="10">
    <source>
        <dbReference type="PROSITE" id="PS50109"/>
    </source>
</evidence>
<dbReference type="SUPFAM" id="SSF47384">
    <property type="entry name" value="Homodimeric domain of signal transducing histidine kinase"/>
    <property type="match status" value="1"/>
</dbReference>
<dbReference type="Gene3D" id="1.10.287.130">
    <property type="match status" value="1"/>
</dbReference>
<organism evidence="11 12">
    <name type="scientific">Herbaspirillum chlorophenolicum</name>
    <dbReference type="NCBI Taxonomy" id="211589"/>
    <lineage>
        <taxon>Bacteria</taxon>
        <taxon>Pseudomonadati</taxon>
        <taxon>Pseudomonadota</taxon>
        <taxon>Betaproteobacteria</taxon>
        <taxon>Burkholderiales</taxon>
        <taxon>Oxalobacteraceae</taxon>
        <taxon>Herbaspirillum</taxon>
    </lineage>
</organism>
<dbReference type="InterPro" id="IPR036890">
    <property type="entry name" value="HATPase_C_sf"/>
</dbReference>
<keyword evidence="6" id="KW-0418">Kinase</keyword>
<dbReference type="EMBL" id="JBIUZV010000003">
    <property type="protein sequence ID" value="MFJ3045612.1"/>
    <property type="molecule type" value="Genomic_DNA"/>
</dbReference>
<gene>
    <name evidence="11" type="ORF">ACIPEN_07285</name>
</gene>
<dbReference type="SMART" id="SM00388">
    <property type="entry name" value="HisKA"/>
    <property type="match status" value="1"/>
</dbReference>
<dbReference type="CDD" id="cd00075">
    <property type="entry name" value="HATPase"/>
    <property type="match status" value="1"/>
</dbReference>
<dbReference type="PIRSF" id="PIRSF037347">
    <property type="entry name" value="STHK_CHASE2_PAS_prd"/>
    <property type="match status" value="1"/>
</dbReference>
<evidence type="ECO:0000256" key="9">
    <source>
        <dbReference type="SAM" id="Phobius"/>
    </source>
</evidence>
<evidence type="ECO:0000313" key="12">
    <source>
        <dbReference type="Proteomes" id="UP001617427"/>
    </source>
</evidence>